<feature type="coiled-coil region" evidence="3">
    <location>
        <begin position="54"/>
        <end position="101"/>
    </location>
</feature>
<dbReference type="SUPFAM" id="SSF88659">
    <property type="entry name" value="Sigma3 and sigma4 domains of RNA polymerase sigma factors"/>
    <property type="match status" value="1"/>
</dbReference>
<evidence type="ECO:0000256" key="3">
    <source>
        <dbReference type="SAM" id="Coils"/>
    </source>
</evidence>
<gene>
    <name evidence="4" type="ORF">SDC9_77792</name>
</gene>
<dbReference type="NCBIfam" id="NF001072">
    <property type="entry name" value="PRK00118.2-2"/>
    <property type="match status" value="1"/>
</dbReference>
<dbReference type="Gene3D" id="1.10.10.10">
    <property type="entry name" value="Winged helix-like DNA-binding domain superfamily/Winged helix DNA-binding domain"/>
    <property type="match status" value="1"/>
</dbReference>
<dbReference type="InterPro" id="IPR036388">
    <property type="entry name" value="WH-like_DNA-bd_sf"/>
</dbReference>
<dbReference type="EMBL" id="VSSQ01006017">
    <property type="protein sequence ID" value="MPM31238.1"/>
    <property type="molecule type" value="Genomic_DNA"/>
</dbReference>
<dbReference type="PANTHER" id="PTHR40083:SF1">
    <property type="entry name" value="UPF0122 PROTEIN YLXM"/>
    <property type="match status" value="1"/>
</dbReference>
<dbReference type="InterPro" id="IPR013324">
    <property type="entry name" value="RNA_pol_sigma_r3/r4-like"/>
</dbReference>
<accession>A0A644YTE3</accession>
<sequence length="115" mass="13621">MEKRLEISLLLDFYGPLLTEKQRDIMDLYFNNDLSLSEIAENTNASRQAIHDLIKRCDNLLMEYEEKLHLMERAITIENSKNRIINRLKNLDETLSKEENKEIINDVIKDIVENI</sequence>
<protein>
    <submittedName>
        <fullName evidence="4">Uncharacterized protein</fullName>
    </submittedName>
</protein>
<comment type="caution">
    <text evidence="4">The sequence shown here is derived from an EMBL/GenBank/DDBJ whole genome shotgun (WGS) entry which is preliminary data.</text>
</comment>
<evidence type="ECO:0000256" key="2">
    <source>
        <dbReference type="ARBA" id="ARBA00024764"/>
    </source>
</evidence>
<keyword evidence="3" id="KW-0175">Coiled coil</keyword>
<dbReference type="PANTHER" id="PTHR40083">
    <property type="entry name" value="UPF0122 PROTEIN CBO2450/CLC_2298"/>
    <property type="match status" value="1"/>
</dbReference>
<organism evidence="4">
    <name type="scientific">bioreactor metagenome</name>
    <dbReference type="NCBI Taxonomy" id="1076179"/>
    <lineage>
        <taxon>unclassified sequences</taxon>
        <taxon>metagenomes</taxon>
        <taxon>ecological metagenomes</taxon>
    </lineage>
</organism>
<evidence type="ECO:0000256" key="1">
    <source>
        <dbReference type="ARBA" id="ARBA00008720"/>
    </source>
</evidence>
<dbReference type="HAMAP" id="MF_00245">
    <property type="entry name" value="UPF0122"/>
    <property type="match status" value="1"/>
</dbReference>
<proteinExistence type="inferred from homology"/>
<dbReference type="InterPro" id="IPR054831">
    <property type="entry name" value="UPF0122_fam_protein"/>
</dbReference>
<dbReference type="AlphaFoldDB" id="A0A644YTE3"/>
<dbReference type="InterPro" id="IPR007394">
    <property type="entry name" value="UPF0122"/>
</dbReference>
<comment type="function">
    <text evidence="2">Might take part in the signal recognition particle (SRP) pathway. This is inferred from the conservation of its genetic proximity to ftsY/ffh. May be a regulatory protein.</text>
</comment>
<reference evidence="4" key="1">
    <citation type="submission" date="2019-08" db="EMBL/GenBank/DDBJ databases">
        <authorList>
            <person name="Kucharzyk K."/>
            <person name="Murdoch R.W."/>
            <person name="Higgins S."/>
            <person name="Loffler F."/>
        </authorList>
    </citation>
    <scope>NUCLEOTIDE SEQUENCE</scope>
</reference>
<name>A0A644YTE3_9ZZZZ</name>
<evidence type="ECO:0000313" key="4">
    <source>
        <dbReference type="EMBL" id="MPM31238.1"/>
    </source>
</evidence>
<dbReference type="NCBIfam" id="NF045758">
    <property type="entry name" value="YlxM"/>
    <property type="match status" value="1"/>
</dbReference>
<comment type="similarity">
    <text evidence="1">Belongs to the UPF0122 family.</text>
</comment>
<dbReference type="Pfam" id="PF04297">
    <property type="entry name" value="UPF0122"/>
    <property type="match status" value="1"/>
</dbReference>